<name>A0ABD0LYE6_9CAEN</name>
<dbReference type="Proteomes" id="UP001519460">
    <property type="component" value="Unassembled WGS sequence"/>
</dbReference>
<gene>
    <name evidence="1" type="ORF">BaRGS_00004470</name>
</gene>
<dbReference type="EMBL" id="JACVVK020000016">
    <property type="protein sequence ID" value="KAK7504166.1"/>
    <property type="molecule type" value="Genomic_DNA"/>
</dbReference>
<accession>A0ABD0LYE6</accession>
<comment type="caution">
    <text evidence="1">The sequence shown here is derived from an EMBL/GenBank/DDBJ whole genome shotgun (WGS) entry which is preliminary data.</text>
</comment>
<reference evidence="1 2" key="1">
    <citation type="journal article" date="2023" name="Sci. Data">
        <title>Genome assembly of the Korean intertidal mud-creeper Batillaria attramentaria.</title>
        <authorList>
            <person name="Patra A.K."/>
            <person name="Ho P.T."/>
            <person name="Jun S."/>
            <person name="Lee S.J."/>
            <person name="Kim Y."/>
            <person name="Won Y.J."/>
        </authorList>
    </citation>
    <scope>NUCLEOTIDE SEQUENCE [LARGE SCALE GENOMIC DNA]</scope>
    <source>
        <strain evidence="1">Wonlab-2016</strain>
    </source>
</reference>
<dbReference type="AlphaFoldDB" id="A0ABD0LYE6"/>
<protein>
    <submittedName>
        <fullName evidence="1">Uncharacterized protein</fullName>
    </submittedName>
</protein>
<keyword evidence="2" id="KW-1185">Reference proteome</keyword>
<evidence type="ECO:0000313" key="2">
    <source>
        <dbReference type="Proteomes" id="UP001519460"/>
    </source>
</evidence>
<proteinExistence type="predicted"/>
<organism evidence="1 2">
    <name type="scientific">Batillaria attramentaria</name>
    <dbReference type="NCBI Taxonomy" id="370345"/>
    <lineage>
        <taxon>Eukaryota</taxon>
        <taxon>Metazoa</taxon>
        <taxon>Spiralia</taxon>
        <taxon>Lophotrochozoa</taxon>
        <taxon>Mollusca</taxon>
        <taxon>Gastropoda</taxon>
        <taxon>Caenogastropoda</taxon>
        <taxon>Sorbeoconcha</taxon>
        <taxon>Cerithioidea</taxon>
        <taxon>Batillariidae</taxon>
        <taxon>Batillaria</taxon>
    </lineage>
</organism>
<evidence type="ECO:0000313" key="1">
    <source>
        <dbReference type="EMBL" id="KAK7504166.1"/>
    </source>
</evidence>
<sequence length="94" mass="10416">MRNTRLSFTPQILLLRVGTVNSVIERSYLLGASAHYDPLPESHVPPPMIICLINAVITLSEAISPQRKGRKTAIWGQAAPRPWRAPCLCLILCL</sequence>